<protein>
    <recommendedName>
        <fullName evidence="2">PiggyBac transposable element-derived protein domain-containing protein</fullName>
    </recommendedName>
</protein>
<feature type="region of interest" description="Disordered" evidence="1">
    <location>
        <begin position="1"/>
        <end position="33"/>
    </location>
</feature>
<feature type="domain" description="PiggyBac transposable element-derived protein" evidence="2">
    <location>
        <begin position="24"/>
        <end position="123"/>
    </location>
</feature>
<feature type="compositionally biased region" description="Low complexity" evidence="1">
    <location>
        <begin position="149"/>
        <end position="158"/>
    </location>
</feature>
<evidence type="ECO:0000259" key="2">
    <source>
        <dbReference type="Pfam" id="PF13843"/>
    </source>
</evidence>
<name>A0A6G0HP63_LARCR</name>
<dbReference type="PANTHER" id="PTHR46599">
    <property type="entry name" value="PIGGYBAC TRANSPOSABLE ELEMENT-DERIVED PROTEIN 4"/>
    <property type="match status" value="1"/>
</dbReference>
<dbReference type="Proteomes" id="UP000424527">
    <property type="component" value="Unassembled WGS sequence"/>
</dbReference>
<sequence>MQIYTGKKPNAAAGRGEEEEEGRKKGKGRGGSEKNQATCLVLNVTEDLTSRNITCDNFFTSYELAQRLLLEKNNTLLGTIRKNKPELPDALLTLRGRRILSSKFAFTRDTALVSYLAKKNKNVLRSHAGCANLSTGGSDGGCGGGGGVAPSSSSSLGGEPPDSTQVQAQAHRWIIMTTGPGHKLATGPCLHTQTACAKTLFPLRT</sequence>
<proteinExistence type="predicted"/>
<reference evidence="3 4" key="1">
    <citation type="submission" date="2019-07" db="EMBL/GenBank/DDBJ databases">
        <title>Chromosome genome assembly for large yellow croaker.</title>
        <authorList>
            <person name="Xiao S."/>
        </authorList>
    </citation>
    <scope>NUCLEOTIDE SEQUENCE [LARGE SCALE GENOMIC DNA]</scope>
    <source>
        <strain evidence="3">JMULYC20181020</strain>
        <tissue evidence="3">Muscle</tissue>
    </source>
</reference>
<accession>A0A6G0HP63</accession>
<dbReference type="InterPro" id="IPR029526">
    <property type="entry name" value="PGBD"/>
</dbReference>
<gene>
    <name evidence="3" type="ORF">D5F01_LYC21570</name>
</gene>
<dbReference type="Pfam" id="PF13843">
    <property type="entry name" value="DDE_Tnp_1_7"/>
    <property type="match status" value="1"/>
</dbReference>
<comment type="caution">
    <text evidence="3">The sequence shown here is derived from an EMBL/GenBank/DDBJ whole genome shotgun (WGS) entry which is preliminary data.</text>
</comment>
<evidence type="ECO:0000256" key="1">
    <source>
        <dbReference type="SAM" id="MobiDB-lite"/>
    </source>
</evidence>
<dbReference type="PANTHER" id="PTHR46599:SF6">
    <property type="entry name" value="DUAL SPECIFICITY PHOSPHATASE 26"/>
    <property type="match status" value="1"/>
</dbReference>
<dbReference type="AlphaFoldDB" id="A0A6G0HP63"/>
<evidence type="ECO:0000313" key="3">
    <source>
        <dbReference type="EMBL" id="KAE8280994.1"/>
    </source>
</evidence>
<dbReference type="EMBL" id="REGW02000021">
    <property type="protein sequence ID" value="KAE8280994.1"/>
    <property type="molecule type" value="Genomic_DNA"/>
</dbReference>
<organism evidence="3 4">
    <name type="scientific">Larimichthys crocea</name>
    <name type="common">Large yellow croaker</name>
    <name type="synonym">Pseudosciaena crocea</name>
    <dbReference type="NCBI Taxonomy" id="215358"/>
    <lineage>
        <taxon>Eukaryota</taxon>
        <taxon>Metazoa</taxon>
        <taxon>Chordata</taxon>
        <taxon>Craniata</taxon>
        <taxon>Vertebrata</taxon>
        <taxon>Euteleostomi</taxon>
        <taxon>Actinopterygii</taxon>
        <taxon>Neopterygii</taxon>
        <taxon>Teleostei</taxon>
        <taxon>Neoteleostei</taxon>
        <taxon>Acanthomorphata</taxon>
        <taxon>Eupercaria</taxon>
        <taxon>Sciaenidae</taxon>
        <taxon>Larimichthys</taxon>
    </lineage>
</organism>
<keyword evidence="4" id="KW-1185">Reference proteome</keyword>
<evidence type="ECO:0000313" key="4">
    <source>
        <dbReference type="Proteomes" id="UP000424527"/>
    </source>
</evidence>
<feature type="region of interest" description="Disordered" evidence="1">
    <location>
        <begin position="142"/>
        <end position="166"/>
    </location>
</feature>